<evidence type="ECO:0000313" key="4">
    <source>
        <dbReference type="Proteomes" id="UP001642409"/>
    </source>
</evidence>
<dbReference type="Gene3D" id="2.60.40.640">
    <property type="match status" value="2"/>
</dbReference>
<sequence length="297" mass="33712">MLQTKTSAVKFDWVIPSLRDSIVQRTDINGFVYNAYELQGDAPIVGSVNIVQLDKKPVGHEGITIDLIGLVMLQNNKNIQFFTKTVNVVNQGQVTGSQLCPFDFTGTKLPAESVDLQTGIFKVKYYLVCTMKQKNAKNNIVASQELVYMEALDKPVDLPHKSEVCAENALQVEIECPNTNLDVTCDILYGKVHFVTAQKKMEEMKVQIKRRDGYRMTANDVPILTDWFDLYNYQIMDGAPVRNEIIPFKIRLDQISNITPSFKTDLVKVEYCLLICVIDTDGQSYYKDVPLIFYRGK</sequence>
<name>A0AA86PYA5_9EUKA</name>
<comment type="similarity">
    <text evidence="1">Belongs to the VPS26 family.</text>
</comment>
<dbReference type="PANTHER" id="PTHR12233">
    <property type="entry name" value="VACUOLAR PROTEIN SORTING 26 RELATED"/>
    <property type="match status" value="1"/>
</dbReference>
<dbReference type="InterPro" id="IPR014752">
    <property type="entry name" value="Arrestin-like_C"/>
</dbReference>
<evidence type="ECO:0000256" key="1">
    <source>
        <dbReference type="ARBA" id="ARBA00009100"/>
    </source>
</evidence>
<dbReference type="Proteomes" id="UP001642409">
    <property type="component" value="Unassembled WGS sequence"/>
</dbReference>
<dbReference type="InterPro" id="IPR028934">
    <property type="entry name" value="Vps26-related"/>
</dbReference>
<evidence type="ECO:0000313" key="2">
    <source>
        <dbReference type="EMBL" id="CAI9948524.1"/>
    </source>
</evidence>
<dbReference type="GO" id="GO:0006886">
    <property type="term" value="P:intracellular protein transport"/>
    <property type="evidence" value="ECO:0007669"/>
    <property type="project" value="InterPro"/>
</dbReference>
<accession>A0AA86PYA5</accession>
<evidence type="ECO:0000313" key="3">
    <source>
        <dbReference type="EMBL" id="CAL6049619.1"/>
    </source>
</evidence>
<protein>
    <submittedName>
        <fullName evidence="2">Vacuolar protein sorting 26</fullName>
    </submittedName>
    <submittedName>
        <fullName evidence="3">Vacuolar_protein sorting 26</fullName>
    </submittedName>
</protein>
<proteinExistence type="inferred from homology"/>
<dbReference type="Pfam" id="PF03643">
    <property type="entry name" value="Vps26"/>
    <property type="match status" value="1"/>
</dbReference>
<reference evidence="3 4" key="2">
    <citation type="submission" date="2024-07" db="EMBL/GenBank/DDBJ databases">
        <authorList>
            <person name="Akdeniz Z."/>
        </authorList>
    </citation>
    <scope>NUCLEOTIDE SEQUENCE [LARGE SCALE GENOMIC DNA]</scope>
</reference>
<organism evidence="2">
    <name type="scientific">Hexamita inflata</name>
    <dbReference type="NCBI Taxonomy" id="28002"/>
    <lineage>
        <taxon>Eukaryota</taxon>
        <taxon>Metamonada</taxon>
        <taxon>Diplomonadida</taxon>
        <taxon>Hexamitidae</taxon>
        <taxon>Hexamitinae</taxon>
        <taxon>Hexamita</taxon>
    </lineage>
</organism>
<gene>
    <name evidence="2" type="ORF">HINF_LOCUS36169</name>
    <name evidence="3" type="ORF">HINF_LOCUS43473</name>
</gene>
<keyword evidence="4" id="KW-1185">Reference proteome</keyword>
<dbReference type="AlphaFoldDB" id="A0AA86PYA5"/>
<comment type="caution">
    <text evidence="2">The sequence shown here is derived from an EMBL/GenBank/DDBJ whole genome shotgun (WGS) entry which is preliminary data.</text>
</comment>
<dbReference type="EMBL" id="CAXDID020000181">
    <property type="protein sequence ID" value="CAL6049619.1"/>
    <property type="molecule type" value="Genomic_DNA"/>
</dbReference>
<dbReference type="EMBL" id="CATOUU010000789">
    <property type="protein sequence ID" value="CAI9948524.1"/>
    <property type="molecule type" value="Genomic_DNA"/>
</dbReference>
<reference evidence="2" key="1">
    <citation type="submission" date="2023-06" db="EMBL/GenBank/DDBJ databases">
        <authorList>
            <person name="Kurt Z."/>
        </authorList>
    </citation>
    <scope>NUCLEOTIDE SEQUENCE</scope>
</reference>